<keyword evidence="1" id="KW-0949">S-adenosyl-L-methionine</keyword>
<keyword evidence="3" id="KW-0408">Iron</keyword>
<evidence type="ECO:0000256" key="3">
    <source>
        <dbReference type="ARBA" id="ARBA00023004"/>
    </source>
</evidence>
<dbReference type="GO" id="GO:0051536">
    <property type="term" value="F:iron-sulfur cluster binding"/>
    <property type="evidence" value="ECO:0007669"/>
    <property type="project" value="UniProtKB-KW"/>
</dbReference>
<evidence type="ECO:0000313" key="9">
    <source>
        <dbReference type="Proteomes" id="UP000326553"/>
    </source>
</evidence>
<feature type="compositionally biased region" description="Basic and acidic residues" evidence="6">
    <location>
        <begin position="8"/>
        <end position="24"/>
    </location>
</feature>
<dbReference type="OrthoDB" id="4086643at2"/>
<gene>
    <name evidence="8" type="ORF">CP975_13580</name>
</gene>
<keyword evidence="5" id="KW-0501">Molybdenum cofactor biosynthesis</keyword>
<proteinExistence type="predicted"/>
<dbReference type="PANTHER" id="PTHR22960">
    <property type="entry name" value="MOLYBDOPTERIN COFACTOR SYNTHESIS PROTEIN A"/>
    <property type="match status" value="1"/>
</dbReference>
<organism evidence="8 9">
    <name type="scientific">Streptomyces alboniger</name>
    <dbReference type="NCBI Taxonomy" id="132473"/>
    <lineage>
        <taxon>Bacteria</taxon>
        <taxon>Bacillati</taxon>
        <taxon>Actinomycetota</taxon>
        <taxon>Actinomycetes</taxon>
        <taxon>Kitasatosporales</taxon>
        <taxon>Streptomycetaceae</taxon>
        <taxon>Streptomyces</taxon>
        <taxon>Streptomyces aurantiacus group</taxon>
    </lineage>
</organism>
<dbReference type="CDD" id="cd01335">
    <property type="entry name" value="Radical_SAM"/>
    <property type="match status" value="1"/>
</dbReference>
<dbReference type="SFLD" id="SFLDG01067">
    <property type="entry name" value="SPASM/twitch_domain_containing"/>
    <property type="match status" value="1"/>
</dbReference>
<dbReference type="InterPro" id="IPR058240">
    <property type="entry name" value="rSAM_sf"/>
</dbReference>
<accession>A0A5J6HDT0</accession>
<evidence type="ECO:0000256" key="1">
    <source>
        <dbReference type="ARBA" id="ARBA00022691"/>
    </source>
</evidence>
<dbReference type="AlphaFoldDB" id="A0A5J6HDT0"/>
<dbReference type="Pfam" id="PF04055">
    <property type="entry name" value="Radical_SAM"/>
    <property type="match status" value="1"/>
</dbReference>
<name>A0A5J6HDT0_STRAD</name>
<dbReference type="PROSITE" id="PS51918">
    <property type="entry name" value="RADICAL_SAM"/>
    <property type="match status" value="1"/>
</dbReference>
<dbReference type="GO" id="GO:0046872">
    <property type="term" value="F:metal ion binding"/>
    <property type="evidence" value="ECO:0007669"/>
    <property type="project" value="UniProtKB-KW"/>
</dbReference>
<reference evidence="8 9" key="1">
    <citation type="submission" date="2017-09" db="EMBL/GenBank/DDBJ databases">
        <authorList>
            <person name="Lee N."/>
            <person name="Cho B.-K."/>
        </authorList>
    </citation>
    <scope>NUCLEOTIDE SEQUENCE [LARGE SCALE GENOMIC DNA]</scope>
    <source>
        <strain evidence="8 9">ATCC 12461</strain>
    </source>
</reference>
<evidence type="ECO:0000256" key="6">
    <source>
        <dbReference type="SAM" id="MobiDB-lite"/>
    </source>
</evidence>
<dbReference type="GO" id="GO:0061799">
    <property type="term" value="F:cyclic pyranopterin monophosphate synthase activity"/>
    <property type="evidence" value="ECO:0007669"/>
    <property type="project" value="TreeGrafter"/>
</dbReference>
<dbReference type="Proteomes" id="UP000326553">
    <property type="component" value="Chromosome"/>
</dbReference>
<feature type="region of interest" description="Disordered" evidence="6">
    <location>
        <begin position="1"/>
        <end position="60"/>
    </location>
</feature>
<sequence>MARRRPRRPPDHQASEGPPDDRRLPVSTSPIRPARPITSADGPPPSSEREDVNASLARTPAAPEGVDWTAFRNYAALRGQLRVSFGPQCNVACWFCHNEGDVPPPVTRADRTQRPRGRALNAAHYVSIVTALMEAGLKRVLFTGGEPLISPMTRQVLEQLPPAGPDGSYALITNGTRVRANRDWLRRVPLDKVKVSLHYFSDESLYAIAGTRLGIAAVLDGIEAARGIFERVELNCLLLKENEHEVRSVLDFALERRLPVQFIELVGTTFNEGRATSAVPADETVAYLRTLTSDEHTEVVGVGQGRRVFRVEGVEIDVIHGNLGRHHVGQCGTCPVRAKCVEGFWALRIDHGGGLQPCLLRDDLRLDLNPLLAAPDRLAAAIGRHTTAFTEGTL</sequence>
<dbReference type="Gene3D" id="3.20.20.70">
    <property type="entry name" value="Aldolase class I"/>
    <property type="match status" value="1"/>
</dbReference>
<evidence type="ECO:0000256" key="2">
    <source>
        <dbReference type="ARBA" id="ARBA00022723"/>
    </source>
</evidence>
<dbReference type="InterPro" id="IPR013785">
    <property type="entry name" value="Aldolase_TIM"/>
</dbReference>
<evidence type="ECO:0000313" key="8">
    <source>
        <dbReference type="EMBL" id="QEV18386.1"/>
    </source>
</evidence>
<keyword evidence="2" id="KW-0479">Metal-binding</keyword>
<dbReference type="SUPFAM" id="SSF102114">
    <property type="entry name" value="Radical SAM enzymes"/>
    <property type="match status" value="1"/>
</dbReference>
<dbReference type="InterPro" id="IPR007197">
    <property type="entry name" value="rSAM"/>
</dbReference>
<keyword evidence="4" id="KW-0411">Iron-sulfur</keyword>
<dbReference type="GO" id="GO:0061798">
    <property type="term" value="F:GTP 3',8'-cyclase activity"/>
    <property type="evidence" value="ECO:0007669"/>
    <property type="project" value="TreeGrafter"/>
</dbReference>
<dbReference type="SFLD" id="SFLDS00029">
    <property type="entry name" value="Radical_SAM"/>
    <property type="match status" value="1"/>
</dbReference>
<dbReference type="KEGG" id="salw:CP975_13580"/>
<keyword evidence="9" id="KW-1185">Reference proteome</keyword>
<dbReference type="EMBL" id="CP023695">
    <property type="protein sequence ID" value="QEV18386.1"/>
    <property type="molecule type" value="Genomic_DNA"/>
</dbReference>
<protein>
    <submittedName>
        <fullName evidence="8">Radical SAM protein</fullName>
    </submittedName>
</protein>
<dbReference type="InterPro" id="IPR050105">
    <property type="entry name" value="MoCo_biosynth_MoaA/MoaC"/>
</dbReference>
<dbReference type="PANTHER" id="PTHR22960:SF0">
    <property type="entry name" value="MOLYBDENUM COFACTOR BIOSYNTHESIS PROTEIN 1"/>
    <property type="match status" value="1"/>
</dbReference>
<evidence type="ECO:0000259" key="7">
    <source>
        <dbReference type="PROSITE" id="PS51918"/>
    </source>
</evidence>
<evidence type="ECO:0000256" key="5">
    <source>
        <dbReference type="ARBA" id="ARBA00023150"/>
    </source>
</evidence>
<evidence type="ECO:0000256" key="4">
    <source>
        <dbReference type="ARBA" id="ARBA00023014"/>
    </source>
</evidence>
<feature type="domain" description="Radical SAM core" evidence="7">
    <location>
        <begin position="73"/>
        <end position="294"/>
    </location>
</feature>
<dbReference type="GO" id="GO:0006777">
    <property type="term" value="P:Mo-molybdopterin cofactor biosynthetic process"/>
    <property type="evidence" value="ECO:0007669"/>
    <property type="project" value="UniProtKB-KW"/>
</dbReference>